<keyword evidence="2" id="KW-1185">Reference proteome</keyword>
<feature type="non-terminal residue" evidence="1">
    <location>
        <position position="1"/>
    </location>
</feature>
<dbReference type="STRING" id="67855.RO21_05265"/>
<dbReference type="EMBL" id="JWIZ01000027">
    <property type="protein sequence ID" value="KMK51594.1"/>
    <property type="molecule type" value="Genomic_DNA"/>
</dbReference>
<dbReference type="AlphaFoldDB" id="A0A0J5P7W8"/>
<proteinExistence type="predicted"/>
<gene>
    <name evidence="1" type="ORF">RO21_05265</name>
</gene>
<evidence type="ECO:0000313" key="1">
    <source>
        <dbReference type="EMBL" id="KMK51594.1"/>
    </source>
</evidence>
<dbReference type="PATRIC" id="fig|67855.3.peg.918"/>
<comment type="caution">
    <text evidence="1">The sequence shown here is derived from an EMBL/GenBank/DDBJ whole genome shotgun (WGS) entry which is preliminary data.</text>
</comment>
<protein>
    <submittedName>
        <fullName evidence="1">Uncharacterized protein</fullName>
    </submittedName>
</protein>
<evidence type="ECO:0000313" key="2">
    <source>
        <dbReference type="Proteomes" id="UP000036270"/>
    </source>
</evidence>
<dbReference type="RefSeq" id="WP_047976747.1">
    <property type="nucleotide sequence ID" value="NZ_JWIZ01000027.1"/>
</dbReference>
<organism evidence="1 2">
    <name type="scientific">Muribacter muris</name>
    <dbReference type="NCBI Taxonomy" id="67855"/>
    <lineage>
        <taxon>Bacteria</taxon>
        <taxon>Pseudomonadati</taxon>
        <taxon>Pseudomonadota</taxon>
        <taxon>Gammaproteobacteria</taxon>
        <taxon>Pasteurellales</taxon>
        <taxon>Pasteurellaceae</taxon>
        <taxon>Muribacter</taxon>
    </lineage>
</organism>
<reference evidence="1 2" key="1">
    <citation type="submission" date="2014-12" db="EMBL/GenBank/DDBJ databases">
        <title>Reclassification of Actinobacillus muris as Muribacter muris.</title>
        <authorList>
            <person name="Christensen H."/>
            <person name="Nicklas W."/>
            <person name="Bisgaard M."/>
        </authorList>
    </citation>
    <scope>NUCLEOTIDE SEQUENCE [LARGE SCALE GENOMIC DNA]</scope>
    <source>
        <strain evidence="1 2">Ackerman80-443D</strain>
    </source>
</reference>
<sequence>ARIEKHKTLRMYREISQMLDIHYPGFWDGVTDEKVKLAWMEKAHQIAKKYYAPPLARGEISMMAHICSIIGLDFETNPKFQFVVDKLKNDEYGTSNTSISIIDYLRFELLRKDYDIGGIHYNTWSLKDTQEGFPPITRYIPDFYTEAKPQNPNENVYKIYKNTVLNKVRK</sequence>
<accession>A0A0J5P7W8</accession>
<name>A0A0J5P7W8_9PAST</name>
<dbReference type="Proteomes" id="UP000036270">
    <property type="component" value="Unassembled WGS sequence"/>
</dbReference>